<feature type="signal peptide" evidence="1">
    <location>
        <begin position="1"/>
        <end position="27"/>
    </location>
</feature>
<dbReference type="EMBL" id="FMZZ01000004">
    <property type="protein sequence ID" value="SDC77258.1"/>
    <property type="molecule type" value="Genomic_DNA"/>
</dbReference>
<evidence type="ECO:0000313" key="2">
    <source>
        <dbReference type="EMBL" id="SDC77258.1"/>
    </source>
</evidence>
<protein>
    <recommendedName>
        <fullName evidence="4">Secreted protein</fullName>
    </recommendedName>
</protein>
<keyword evidence="3" id="KW-1185">Reference proteome</keyword>
<proteinExistence type="predicted"/>
<gene>
    <name evidence="2" type="ORF">SAMN05216174_104205</name>
</gene>
<dbReference type="Proteomes" id="UP000199501">
    <property type="component" value="Unassembled WGS sequence"/>
</dbReference>
<evidence type="ECO:0008006" key="4">
    <source>
        <dbReference type="Google" id="ProtNLM"/>
    </source>
</evidence>
<accession>A0A1G6PB76</accession>
<sequence>MISRFARRAAATAMIALAATVVPIAFAAPAQATPDQCIRFLGGHGLQTDQIIVACGLGGDGRYDECVKLLADILPDAATVDEACRMADVKGDG</sequence>
<keyword evidence="1" id="KW-0732">Signal</keyword>
<organism evidence="2 3">
    <name type="scientific">Actinokineospora iranica</name>
    <dbReference type="NCBI Taxonomy" id="1271860"/>
    <lineage>
        <taxon>Bacteria</taxon>
        <taxon>Bacillati</taxon>
        <taxon>Actinomycetota</taxon>
        <taxon>Actinomycetes</taxon>
        <taxon>Pseudonocardiales</taxon>
        <taxon>Pseudonocardiaceae</taxon>
        <taxon>Actinokineospora</taxon>
    </lineage>
</organism>
<dbReference type="AlphaFoldDB" id="A0A1G6PB76"/>
<name>A0A1G6PB76_9PSEU</name>
<reference evidence="3" key="1">
    <citation type="submission" date="2016-10" db="EMBL/GenBank/DDBJ databases">
        <authorList>
            <person name="Varghese N."/>
            <person name="Submissions S."/>
        </authorList>
    </citation>
    <scope>NUCLEOTIDE SEQUENCE [LARGE SCALE GENOMIC DNA]</scope>
    <source>
        <strain evidence="3">IBRC-M 10403</strain>
    </source>
</reference>
<evidence type="ECO:0000313" key="3">
    <source>
        <dbReference type="Proteomes" id="UP000199501"/>
    </source>
</evidence>
<evidence type="ECO:0000256" key="1">
    <source>
        <dbReference type="SAM" id="SignalP"/>
    </source>
</evidence>
<feature type="chain" id="PRO_5011637513" description="Secreted protein" evidence="1">
    <location>
        <begin position="28"/>
        <end position="93"/>
    </location>
</feature>